<feature type="compositionally biased region" description="Polar residues" evidence="1">
    <location>
        <begin position="13"/>
        <end position="31"/>
    </location>
</feature>
<proteinExistence type="predicted"/>
<sequence length="87" mass="9705">MRRKSPVIHRKSGTMSNENNTPKHLTPQPSSTLQVLSPHYGASGANTPSGSVYLTYWPVASSSTEEQNITDEATHLVRVYKIFFFHS</sequence>
<keyword evidence="3" id="KW-1185">Reference proteome</keyword>
<name>A0A8X6P567_NEPPI</name>
<comment type="caution">
    <text evidence="2">The sequence shown here is derived from an EMBL/GenBank/DDBJ whole genome shotgun (WGS) entry which is preliminary data.</text>
</comment>
<gene>
    <name evidence="2" type="primary">TMCC1_0</name>
    <name evidence="2" type="ORF">NPIL_68691</name>
</gene>
<evidence type="ECO:0000256" key="1">
    <source>
        <dbReference type="SAM" id="MobiDB-lite"/>
    </source>
</evidence>
<evidence type="ECO:0000313" key="2">
    <source>
        <dbReference type="EMBL" id="GFT51635.1"/>
    </source>
</evidence>
<protein>
    <submittedName>
        <fullName evidence="2">Transmembrane and coiled-coil domains protein 1</fullName>
    </submittedName>
</protein>
<keyword evidence="2" id="KW-0812">Transmembrane</keyword>
<dbReference type="AlphaFoldDB" id="A0A8X6P567"/>
<feature type="region of interest" description="Disordered" evidence="1">
    <location>
        <begin position="1"/>
        <end position="31"/>
    </location>
</feature>
<dbReference type="Proteomes" id="UP000887013">
    <property type="component" value="Unassembled WGS sequence"/>
</dbReference>
<feature type="compositionally biased region" description="Basic residues" evidence="1">
    <location>
        <begin position="1"/>
        <end position="12"/>
    </location>
</feature>
<accession>A0A8X6P567</accession>
<evidence type="ECO:0000313" key="3">
    <source>
        <dbReference type="Proteomes" id="UP000887013"/>
    </source>
</evidence>
<dbReference type="EMBL" id="BMAW01016972">
    <property type="protein sequence ID" value="GFT51635.1"/>
    <property type="molecule type" value="Genomic_DNA"/>
</dbReference>
<keyword evidence="2" id="KW-0472">Membrane</keyword>
<reference evidence="2" key="1">
    <citation type="submission" date="2020-08" db="EMBL/GenBank/DDBJ databases">
        <title>Multicomponent nature underlies the extraordinary mechanical properties of spider dragline silk.</title>
        <authorList>
            <person name="Kono N."/>
            <person name="Nakamura H."/>
            <person name="Mori M."/>
            <person name="Yoshida Y."/>
            <person name="Ohtoshi R."/>
            <person name="Malay A.D."/>
            <person name="Moran D.A.P."/>
            <person name="Tomita M."/>
            <person name="Numata K."/>
            <person name="Arakawa K."/>
        </authorList>
    </citation>
    <scope>NUCLEOTIDE SEQUENCE</scope>
</reference>
<organism evidence="2 3">
    <name type="scientific">Nephila pilipes</name>
    <name type="common">Giant wood spider</name>
    <name type="synonym">Nephila maculata</name>
    <dbReference type="NCBI Taxonomy" id="299642"/>
    <lineage>
        <taxon>Eukaryota</taxon>
        <taxon>Metazoa</taxon>
        <taxon>Ecdysozoa</taxon>
        <taxon>Arthropoda</taxon>
        <taxon>Chelicerata</taxon>
        <taxon>Arachnida</taxon>
        <taxon>Araneae</taxon>
        <taxon>Araneomorphae</taxon>
        <taxon>Entelegynae</taxon>
        <taxon>Araneoidea</taxon>
        <taxon>Nephilidae</taxon>
        <taxon>Nephila</taxon>
    </lineage>
</organism>